<accession>A0A183ALK5</accession>
<proteinExistence type="predicted"/>
<evidence type="ECO:0000313" key="2">
    <source>
        <dbReference type="EMBL" id="VDP82162.1"/>
    </source>
</evidence>
<evidence type="ECO:0000259" key="1">
    <source>
        <dbReference type="PROSITE" id="PS50878"/>
    </source>
</evidence>
<sequence>MDNGIDLRPGGRLSDLEYADDILLLSDDPGKLQAFLDSLNASVAMFGMRFAPSKCKMLLQDWVDPAPSLTLTG</sequence>
<reference evidence="4" key="1">
    <citation type="submission" date="2016-06" db="UniProtKB">
        <authorList>
            <consortium name="WormBaseParasite"/>
        </authorList>
    </citation>
    <scope>IDENTIFICATION</scope>
</reference>
<dbReference type="AlphaFoldDB" id="A0A183ALK5"/>
<dbReference type="PROSITE" id="PS50878">
    <property type="entry name" value="RT_POL"/>
    <property type="match status" value="1"/>
</dbReference>
<gene>
    <name evidence="2" type="ORF">ECPE_LOCUS7840</name>
</gene>
<feature type="domain" description="Reverse transcriptase" evidence="1">
    <location>
        <begin position="1"/>
        <end position="73"/>
    </location>
</feature>
<name>A0A183ALK5_9TREM</name>
<dbReference type="OrthoDB" id="6275812at2759"/>
<dbReference type="Proteomes" id="UP000272942">
    <property type="component" value="Unassembled WGS sequence"/>
</dbReference>
<reference evidence="2 3" key="2">
    <citation type="submission" date="2018-11" db="EMBL/GenBank/DDBJ databases">
        <authorList>
            <consortium name="Pathogen Informatics"/>
        </authorList>
    </citation>
    <scope>NUCLEOTIDE SEQUENCE [LARGE SCALE GENOMIC DNA]</scope>
    <source>
        <strain evidence="2 3">Egypt</strain>
    </source>
</reference>
<evidence type="ECO:0000313" key="3">
    <source>
        <dbReference type="Proteomes" id="UP000272942"/>
    </source>
</evidence>
<keyword evidence="3" id="KW-1185">Reference proteome</keyword>
<dbReference type="EMBL" id="UZAN01045158">
    <property type="protein sequence ID" value="VDP82162.1"/>
    <property type="molecule type" value="Genomic_DNA"/>
</dbReference>
<dbReference type="WBParaSite" id="ECPE_0000785901-mRNA-1">
    <property type="protein sequence ID" value="ECPE_0000785901-mRNA-1"/>
    <property type="gene ID" value="ECPE_0000785901"/>
</dbReference>
<protein>
    <submittedName>
        <fullName evidence="4">Reverse transcriptase domain-containing protein</fullName>
    </submittedName>
</protein>
<organism evidence="4">
    <name type="scientific">Echinostoma caproni</name>
    <dbReference type="NCBI Taxonomy" id="27848"/>
    <lineage>
        <taxon>Eukaryota</taxon>
        <taxon>Metazoa</taxon>
        <taxon>Spiralia</taxon>
        <taxon>Lophotrochozoa</taxon>
        <taxon>Platyhelminthes</taxon>
        <taxon>Trematoda</taxon>
        <taxon>Digenea</taxon>
        <taxon>Plagiorchiida</taxon>
        <taxon>Echinostomata</taxon>
        <taxon>Echinostomatoidea</taxon>
        <taxon>Echinostomatidae</taxon>
        <taxon>Echinostoma</taxon>
    </lineage>
</organism>
<evidence type="ECO:0000313" key="4">
    <source>
        <dbReference type="WBParaSite" id="ECPE_0000785901-mRNA-1"/>
    </source>
</evidence>
<dbReference type="InterPro" id="IPR000477">
    <property type="entry name" value="RT_dom"/>
</dbReference>